<feature type="transmembrane region" description="Helical" evidence="7">
    <location>
        <begin position="210"/>
        <end position="228"/>
    </location>
</feature>
<name>A0A1R3WII4_9RHOB</name>
<dbReference type="CDD" id="cd17485">
    <property type="entry name" value="MFS_MFSD3"/>
    <property type="match status" value="1"/>
</dbReference>
<keyword evidence="6 7" id="KW-0472">Membrane</keyword>
<sequence>MLHFPNNRISLAIFGLYLAQAIPLYLVAAALPPILRANGIGLDVIGGMGLLLAPWVLKVFWAPLIDRLCHMPRFGHRGVVGMFMFVTLTGVLILSSLDPVTDAATFFPILMVMSISSATQDIASDGWTIEHLPPDEQPTGNAVQGSAVAFGVLVGGSGTLIINDLVGWSSALWIMAVVTLVAVTPFFRLPAQEGLRQLPPMAGRARFRQFFAIPGAFAILGFALLIRIPEGLVKALEQAFLVDQGFTLSEIGALSGISAAVVGIFGAFAGAYVISRIGLLRFFLLLIAARTLAFWLFYVAATAGIGTWPLVALSAGDTFLRYIEMVALFTVYMRFNSLQQAGTDFTILTCATLFTYMVGGMVAGTIAELHGYGPVFLIATILSAASGMIALLFLSPKVRAIAATP</sequence>
<dbReference type="Proteomes" id="UP000186997">
    <property type="component" value="Unassembled WGS sequence"/>
</dbReference>
<evidence type="ECO:0000256" key="6">
    <source>
        <dbReference type="ARBA" id="ARBA00023136"/>
    </source>
</evidence>
<dbReference type="OrthoDB" id="9787815at2"/>
<proteinExistence type="inferred from homology"/>
<evidence type="ECO:0000313" key="9">
    <source>
        <dbReference type="Proteomes" id="UP000186997"/>
    </source>
</evidence>
<evidence type="ECO:0000256" key="5">
    <source>
        <dbReference type="ARBA" id="ARBA00022989"/>
    </source>
</evidence>
<feature type="transmembrane region" description="Helical" evidence="7">
    <location>
        <begin position="78"/>
        <end position="97"/>
    </location>
</feature>
<reference evidence="9" key="1">
    <citation type="submission" date="2017-01" db="EMBL/GenBank/DDBJ databases">
        <authorList>
            <person name="Varghese N."/>
            <person name="Submissions S."/>
        </authorList>
    </citation>
    <scope>NUCLEOTIDE SEQUENCE [LARGE SCALE GENOMIC DNA]</scope>
    <source>
        <strain evidence="9">DSM 29591</strain>
    </source>
</reference>
<keyword evidence="3" id="KW-0813">Transport</keyword>
<dbReference type="EMBL" id="FTPR01000001">
    <property type="protein sequence ID" value="SIT77728.1"/>
    <property type="molecule type" value="Genomic_DNA"/>
</dbReference>
<evidence type="ECO:0000313" key="8">
    <source>
        <dbReference type="EMBL" id="SIT77728.1"/>
    </source>
</evidence>
<dbReference type="Pfam" id="PF07690">
    <property type="entry name" value="MFS_1"/>
    <property type="match status" value="1"/>
</dbReference>
<feature type="transmembrane region" description="Helical" evidence="7">
    <location>
        <begin position="311"/>
        <end position="333"/>
    </location>
</feature>
<dbReference type="InterPro" id="IPR036259">
    <property type="entry name" value="MFS_trans_sf"/>
</dbReference>
<organism evidence="8 9">
    <name type="scientific">Yoonia rosea</name>
    <dbReference type="NCBI Taxonomy" id="287098"/>
    <lineage>
        <taxon>Bacteria</taxon>
        <taxon>Pseudomonadati</taxon>
        <taxon>Pseudomonadota</taxon>
        <taxon>Alphaproteobacteria</taxon>
        <taxon>Rhodobacterales</taxon>
        <taxon>Paracoccaceae</taxon>
        <taxon>Yoonia</taxon>
    </lineage>
</organism>
<evidence type="ECO:0000256" key="7">
    <source>
        <dbReference type="SAM" id="Phobius"/>
    </source>
</evidence>
<dbReference type="GO" id="GO:0016020">
    <property type="term" value="C:membrane"/>
    <property type="evidence" value="ECO:0007669"/>
    <property type="project" value="UniProtKB-SubCell"/>
</dbReference>
<dbReference type="RefSeq" id="WP_076658323.1">
    <property type="nucleotide sequence ID" value="NZ_FTPR01000001.1"/>
</dbReference>
<protein>
    <submittedName>
        <fullName evidence="8">MFS transporter, PAT family, beta-lactamase induction signal transducer AmpG</fullName>
    </submittedName>
</protein>
<feature type="transmembrane region" description="Helical" evidence="7">
    <location>
        <begin position="372"/>
        <end position="394"/>
    </location>
</feature>
<feature type="transmembrane region" description="Helical" evidence="7">
    <location>
        <begin position="37"/>
        <end position="57"/>
    </location>
</feature>
<feature type="transmembrane region" description="Helical" evidence="7">
    <location>
        <begin position="168"/>
        <end position="189"/>
    </location>
</feature>
<evidence type="ECO:0000256" key="2">
    <source>
        <dbReference type="ARBA" id="ARBA00008335"/>
    </source>
</evidence>
<feature type="transmembrane region" description="Helical" evidence="7">
    <location>
        <begin position="282"/>
        <end position="305"/>
    </location>
</feature>
<gene>
    <name evidence="8" type="ORF">SAMN05421665_0630</name>
</gene>
<evidence type="ECO:0000256" key="1">
    <source>
        <dbReference type="ARBA" id="ARBA00004141"/>
    </source>
</evidence>
<evidence type="ECO:0000256" key="4">
    <source>
        <dbReference type="ARBA" id="ARBA00022692"/>
    </source>
</evidence>
<accession>A0A1R3WII4</accession>
<comment type="subcellular location">
    <subcellularLocation>
        <location evidence="1">Membrane</location>
        <topology evidence="1">Multi-pass membrane protein</topology>
    </subcellularLocation>
</comment>
<dbReference type="InterPro" id="IPR004752">
    <property type="entry name" value="AmpG_permease/AT-1"/>
</dbReference>
<dbReference type="Gene3D" id="1.20.1250.20">
    <property type="entry name" value="MFS general substrate transporter like domains"/>
    <property type="match status" value="2"/>
</dbReference>
<dbReference type="InterPro" id="IPR011701">
    <property type="entry name" value="MFS"/>
</dbReference>
<feature type="transmembrane region" description="Helical" evidence="7">
    <location>
        <begin position="12"/>
        <end position="31"/>
    </location>
</feature>
<keyword evidence="9" id="KW-1185">Reference proteome</keyword>
<feature type="transmembrane region" description="Helical" evidence="7">
    <location>
        <begin position="251"/>
        <end position="275"/>
    </location>
</feature>
<dbReference type="SUPFAM" id="SSF103473">
    <property type="entry name" value="MFS general substrate transporter"/>
    <property type="match status" value="1"/>
</dbReference>
<keyword evidence="4 7" id="KW-0812">Transmembrane</keyword>
<dbReference type="GO" id="GO:0022857">
    <property type="term" value="F:transmembrane transporter activity"/>
    <property type="evidence" value="ECO:0007669"/>
    <property type="project" value="InterPro"/>
</dbReference>
<evidence type="ECO:0000256" key="3">
    <source>
        <dbReference type="ARBA" id="ARBA00022448"/>
    </source>
</evidence>
<comment type="similarity">
    <text evidence="2">Belongs to the major facilitator superfamily.</text>
</comment>
<feature type="transmembrane region" description="Helical" evidence="7">
    <location>
        <begin position="345"/>
        <end position="366"/>
    </location>
</feature>
<keyword evidence="5 7" id="KW-1133">Transmembrane helix</keyword>
<dbReference type="PANTHER" id="PTHR12778">
    <property type="entry name" value="SOLUTE CARRIER FAMILY 33 ACETYL-COA TRANSPORTER -RELATED"/>
    <property type="match status" value="1"/>
</dbReference>
<dbReference type="STRING" id="287098.SAMN05421665_0630"/>
<dbReference type="PANTHER" id="PTHR12778:SF10">
    <property type="entry name" value="MAJOR FACILITATOR SUPERFAMILY DOMAIN-CONTAINING PROTEIN 3"/>
    <property type="match status" value="1"/>
</dbReference>
<dbReference type="AlphaFoldDB" id="A0A1R3WII4"/>